<sequence length="209" mass="23572">MITTQPNDQFTSRVAVLGILADLHSDEVQYDLKLLRKLILAIQPDLICAEIQWVDWLSGNLAAAPRAIRETIVPLCRRTDMVVIPVGGVASMEFGATEADRFIKARLIRVLNGLQRISWAVVNQPAAINSDAYTLCCNLTCAVELNLFGKTAKKIWQEANDTILKNILETLTRDPGRRVLVTIDCRRRQWLVKQLAQIPRVDLVHYNEL</sequence>
<reference evidence="1" key="1">
    <citation type="submission" date="2019-08" db="EMBL/GenBank/DDBJ databases">
        <authorList>
            <person name="Kucharzyk K."/>
            <person name="Murdoch R.W."/>
            <person name="Higgins S."/>
            <person name="Loffler F."/>
        </authorList>
    </citation>
    <scope>NUCLEOTIDE SEQUENCE</scope>
</reference>
<comment type="caution">
    <text evidence="1">The sequence shown here is derived from an EMBL/GenBank/DDBJ whole genome shotgun (WGS) entry which is preliminary data.</text>
</comment>
<gene>
    <name evidence="1" type="ORF">SDC9_133118</name>
</gene>
<evidence type="ECO:0000313" key="1">
    <source>
        <dbReference type="EMBL" id="MPM86035.1"/>
    </source>
</evidence>
<dbReference type="EMBL" id="VSSQ01034175">
    <property type="protein sequence ID" value="MPM86035.1"/>
    <property type="molecule type" value="Genomic_DNA"/>
</dbReference>
<accession>A0A645D9Z1</accession>
<protein>
    <submittedName>
        <fullName evidence="1">Uncharacterized protein</fullName>
    </submittedName>
</protein>
<dbReference type="AlphaFoldDB" id="A0A645D9Z1"/>
<proteinExistence type="predicted"/>
<name>A0A645D9Z1_9ZZZZ</name>
<organism evidence="1">
    <name type="scientific">bioreactor metagenome</name>
    <dbReference type="NCBI Taxonomy" id="1076179"/>
    <lineage>
        <taxon>unclassified sequences</taxon>
        <taxon>metagenomes</taxon>
        <taxon>ecological metagenomes</taxon>
    </lineage>
</organism>